<dbReference type="OrthoDB" id="676979at2759"/>
<keyword evidence="1" id="KW-0433">Leucine-rich repeat</keyword>
<evidence type="ECO:0000313" key="4">
    <source>
        <dbReference type="EMBL" id="EGB06408.1"/>
    </source>
</evidence>
<dbReference type="SUPFAM" id="SSF52058">
    <property type="entry name" value="L domain-like"/>
    <property type="match status" value="2"/>
</dbReference>
<dbReference type="KEGG" id="aaf:AURANDRAFT_65695"/>
<dbReference type="EMBL" id="GL833135">
    <property type="protein sequence ID" value="EGB06408.1"/>
    <property type="molecule type" value="Genomic_DNA"/>
</dbReference>
<protein>
    <submittedName>
        <fullName evidence="4">Uncharacterized protein</fullName>
    </submittedName>
</protein>
<dbReference type="RefSeq" id="XP_009038981.1">
    <property type="nucleotide sequence ID" value="XM_009040733.1"/>
</dbReference>
<evidence type="ECO:0000256" key="3">
    <source>
        <dbReference type="SAM" id="Coils"/>
    </source>
</evidence>
<dbReference type="Proteomes" id="UP000002729">
    <property type="component" value="Unassembled WGS sequence"/>
</dbReference>
<dbReference type="InterPro" id="IPR003591">
    <property type="entry name" value="Leu-rich_rpt_typical-subtyp"/>
</dbReference>
<dbReference type="InterPro" id="IPR051071">
    <property type="entry name" value="LRR-bact_E3_ubiq_ligases"/>
</dbReference>
<dbReference type="InterPro" id="IPR032675">
    <property type="entry name" value="LRR_dom_sf"/>
</dbReference>
<gene>
    <name evidence="4" type="ORF">AURANDRAFT_65695</name>
</gene>
<keyword evidence="3" id="KW-0175">Coiled coil</keyword>
<feature type="coiled-coil region" evidence="3">
    <location>
        <begin position="39"/>
        <end position="66"/>
    </location>
</feature>
<accession>F0YEV2</accession>
<evidence type="ECO:0000256" key="2">
    <source>
        <dbReference type="ARBA" id="ARBA00022737"/>
    </source>
</evidence>
<dbReference type="PANTHER" id="PTHR47114">
    <property type="match status" value="1"/>
</dbReference>
<organism evidence="5">
    <name type="scientific">Aureococcus anophagefferens</name>
    <name type="common">Harmful bloom alga</name>
    <dbReference type="NCBI Taxonomy" id="44056"/>
    <lineage>
        <taxon>Eukaryota</taxon>
        <taxon>Sar</taxon>
        <taxon>Stramenopiles</taxon>
        <taxon>Ochrophyta</taxon>
        <taxon>Pelagophyceae</taxon>
        <taxon>Pelagomonadales</taxon>
        <taxon>Pelagomonadaceae</taxon>
        <taxon>Aureococcus</taxon>
    </lineage>
</organism>
<name>F0YEV2_AURAN</name>
<sequence>MNIMESPATMMRRLRHAEDAYDGRWAEDAEEAANAAFAAMGAEVERRDAERERERSLAEVRRRERRAEHKWIKERDAELAAMRESDEARAAWAAAARIAEGAARGAAAAARGAERSAAAAAREVRAASSLDCRFRGLDALPRLSFETLVTLRADGNAIVRLPPNFLNLAPCLATLSLKSNLLEALPALPPRLETLDVADNDLARLFPECEALRTLVAAGNALTAADVAGAPFLTRLDLGSNQLAAVAGLGVLADLEVLDLENRAWLRSDPDARPAANSVASLDVVAPLLHEPWPRLRELRVSGGGAALPTRIPASLRVLEARGCGLAALPAGDYAALERVDLEGNALEALPETWADLARLTRLRVGRNRLATLPERLNAVRDLGVDRNRLTFLPAAPRLEALDARGNRIGDAPSVLLSLDLSDNRVAALAPLPPTVAAVRLRNNRLLALPPLPASLELLVVDGNRLGAIPAAPKLRLLEATRNRLAALPELPALRVLAVAGNRLAALHLRASAQLSVVLAAENVVASVDLPATVRVLALFRNPAEAGASTAAHRGGLEDAAADIVDVCWAGGFALDAAKCVATSVVVGSDRCWPRDYPKRDVAAAYERAAVLRPGGAAVAAANLDRAALVHERARRTDWLPLGLDLRGAGGDDDLARAVLEHEIARAVTRPATRAHRCLVTWARDSSSSARHRGVASRTELYDQAVASGADVVLGRRGDVWEAMASYAFVLSPAASLRGSPVGAGFDCFRTWEALYFGAIVVAQRSPLEREFQKAKLPVFVDDFRFTSADLARWAAAHAPIASPDDPRLKRAAYLRAD</sequence>
<dbReference type="SMART" id="SM00369">
    <property type="entry name" value="LRR_TYP"/>
    <property type="match status" value="5"/>
</dbReference>
<dbReference type="eggNOG" id="KOG0618">
    <property type="taxonomic scope" value="Eukaryota"/>
</dbReference>
<proteinExistence type="predicted"/>
<dbReference type="AlphaFoldDB" id="F0YEV2"/>
<dbReference type="PANTHER" id="PTHR47114:SF2">
    <property type="entry name" value="OLIGODENDROCYTE-MYELIN GLYCOPROTEIN"/>
    <property type="match status" value="1"/>
</dbReference>
<dbReference type="InParanoid" id="F0YEV2"/>
<evidence type="ECO:0000313" key="5">
    <source>
        <dbReference type="Proteomes" id="UP000002729"/>
    </source>
</evidence>
<reference evidence="4 5" key="1">
    <citation type="journal article" date="2011" name="Proc. Natl. Acad. Sci. U.S.A.">
        <title>Niche of harmful alga Aureococcus anophagefferens revealed through ecogenomics.</title>
        <authorList>
            <person name="Gobler C.J."/>
            <person name="Berry D.L."/>
            <person name="Dyhrman S.T."/>
            <person name="Wilhelm S.W."/>
            <person name="Salamov A."/>
            <person name="Lobanov A.V."/>
            <person name="Zhang Y."/>
            <person name="Collier J.L."/>
            <person name="Wurch L.L."/>
            <person name="Kustka A.B."/>
            <person name="Dill B.D."/>
            <person name="Shah M."/>
            <person name="VerBerkmoes N.C."/>
            <person name="Kuo A."/>
            <person name="Terry A."/>
            <person name="Pangilinan J."/>
            <person name="Lindquist E.A."/>
            <person name="Lucas S."/>
            <person name="Paulsen I.T."/>
            <person name="Hattenrath-Lehmann T.K."/>
            <person name="Talmage S.C."/>
            <person name="Walker E.A."/>
            <person name="Koch F."/>
            <person name="Burson A.M."/>
            <person name="Marcoval M.A."/>
            <person name="Tang Y.Z."/>
            <person name="Lecleir G.R."/>
            <person name="Coyne K.J."/>
            <person name="Berg G.M."/>
            <person name="Bertrand E.M."/>
            <person name="Saito M.A."/>
            <person name="Gladyshev V.N."/>
            <person name="Grigoriev I.V."/>
        </authorList>
    </citation>
    <scope>NUCLEOTIDE SEQUENCE [LARGE SCALE GENOMIC DNA]</scope>
    <source>
        <strain evidence="5">CCMP 1984</strain>
    </source>
</reference>
<keyword evidence="5" id="KW-1185">Reference proteome</keyword>
<evidence type="ECO:0000256" key="1">
    <source>
        <dbReference type="ARBA" id="ARBA00022614"/>
    </source>
</evidence>
<dbReference type="Gene3D" id="3.80.10.10">
    <property type="entry name" value="Ribonuclease Inhibitor"/>
    <property type="match status" value="2"/>
</dbReference>
<dbReference type="SMART" id="SM00364">
    <property type="entry name" value="LRR_BAC"/>
    <property type="match status" value="10"/>
</dbReference>
<dbReference type="GeneID" id="20225465"/>
<keyword evidence="2" id="KW-0677">Repeat</keyword>